<keyword evidence="5" id="KW-1185">Reference proteome</keyword>
<dbReference type="RefSeq" id="WP_168872743.1">
    <property type="nucleotide sequence ID" value="NZ_JABAIA010000002.1"/>
</dbReference>
<dbReference type="SUPFAM" id="SSF53474">
    <property type="entry name" value="alpha/beta-Hydrolases"/>
    <property type="match status" value="1"/>
</dbReference>
<dbReference type="PANTHER" id="PTHR42776">
    <property type="entry name" value="SERINE PEPTIDASE S9 FAMILY MEMBER"/>
    <property type="match status" value="1"/>
</dbReference>
<evidence type="ECO:0000259" key="3">
    <source>
        <dbReference type="Pfam" id="PF00326"/>
    </source>
</evidence>
<dbReference type="PANTHER" id="PTHR42776:SF4">
    <property type="entry name" value="ACYLAMINO-ACID-RELEASING ENZYME"/>
    <property type="match status" value="1"/>
</dbReference>
<dbReference type="Proteomes" id="UP000570474">
    <property type="component" value="Unassembled WGS sequence"/>
</dbReference>
<name>A0A847S5I0_9BACT</name>
<keyword evidence="2" id="KW-1133">Transmembrane helix</keyword>
<reference evidence="4 5" key="1">
    <citation type="submission" date="2020-04" db="EMBL/GenBank/DDBJ databases">
        <authorList>
            <person name="Yin C."/>
        </authorList>
    </citation>
    <scope>NUCLEOTIDE SEQUENCE [LARGE SCALE GENOMIC DNA]</scope>
    <source>
        <strain evidence="4 5">Ae27</strain>
    </source>
</reference>
<dbReference type="GO" id="GO:0006508">
    <property type="term" value="P:proteolysis"/>
    <property type="evidence" value="ECO:0007669"/>
    <property type="project" value="InterPro"/>
</dbReference>
<protein>
    <submittedName>
        <fullName evidence="4">S9 family peptidase</fullName>
    </submittedName>
</protein>
<dbReference type="AlphaFoldDB" id="A0A847S5I0"/>
<comment type="caution">
    <text evidence="4">The sequence shown here is derived from an EMBL/GenBank/DDBJ whole genome shotgun (WGS) entry which is preliminary data.</text>
</comment>
<feature type="transmembrane region" description="Helical" evidence="2">
    <location>
        <begin position="12"/>
        <end position="30"/>
    </location>
</feature>
<evidence type="ECO:0000313" key="5">
    <source>
        <dbReference type="Proteomes" id="UP000570474"/>
    </source>
</evidence>
<sequence length="872" mass="99376">MKALLLAVKKNIICAIFILYLLLMYSFLYAQKKTLDINDLESWVSVRRGTLSANGKYTAFYKGDTNLVVKNVQSSWNKELNNPLRFLFTSDSKFLVCQHVGGRISIVSLGKDRIDEVSSVRKFFVMQSEGKEYILYLRTDGQFVVAHLDGDLMWKVDNVSDFWVQKDRGYIFYKSRSDSGYFELKKMVLNGRDPFILYRGNEPVSVALDNSGSKIAFLVISAGEKSLWYYSDSISAKAVKKDLDLKLDGYDIGGLDEFSEDGNLVFGWVKDKPNLNESNKSKTLVYSFASPRLSVPDYSGRANKYLAVWNLKDERFFKVQNRGEMLYFKAKNNMALLRYSGGDVGEWNWNGNARSSCVLVDLKNGLRSEITNGPNLDARSYILSPMGKWIVYYDSDSSDYFSYHVGSGERRRLTRNVDAVWTSYDNDDIPSAKYYNIGIGGFSSDESKLYLYDQYDIFVVDLKGDNEPFCLTGGYGRRNNIVFRFAFPPNNQKNKKVILTAFSRKTKEDGFYSIEESKRGEVKKLVMDAAIFTGPEESKYVDRLLPVKADSASVYLVRKMNATSSPNFYVTRDFVNFESISNVYPEKKYNWLTSELVRFKTLDGKDADGILFKPENFDPNKKYPLIFYYYEKISETLHFYWTPGPCEGPINIPYFVSNGYLVFVPDIHFTIGYPGRSSFSTIMGAADKLVKLSYVDSTKMGLQGHSFGGFQTNYIVTHTQRFAAACSAAGFTNFVSAYGSIIGNGYSRQGQFELSRDRIGATLWERPDLYLENSPVMRVNQVSTPMLIMHNNGDDDVLVTQGVEFFTGLRRLGKISYWLQYEGARHSVYGNSALDYSAKMMGFFNYYLKGEKIPSWMCNKSPNILSVNKLLK</sequence>
<proteinExistence type="predicted"/>
<feature type="domain" description="Peptidase S9 prolyl oligopeptidase catalytic" evidence="3">
    <location>
        <begin position="675"/>
        <end position="850"/>
    </location>
</feature>
<dbReference type="Pfam" id="PF00326">
    <property type="entry name" value="Peptidase_S9"/>
    <property type="match status" value="1"/>
</dbReference>
<dbReference type="EMBL" id="JABAIA010000002">
    <property type="protein sequence ID" value="NLR66841.1"/>
    <property type="molecule type" value="Genomic_DNA"/>
</dbReference>
<dbReference type="InterPro" id="IPR029058">
    <property type="entry name" value="AB_hydrolase_fold"/>
</dbReference>
<organism evidence="4 5">
    <name type="scientific">Chitinophaga varians</name>
    <dbReference type="NCBI Taxonomy" id="2202339"/>
    <lineage>
        <taxon>Bacteria</taxon>
        <taxon>Pseudomonadati</taxon>
        <taxon>Bacteroidota</taxon>
        <taxon>Chitinophagia</taxon>
        <taxon>Chitinophagales</taxon>
        <taxon>Chitinophagaceae</taxon>
        <taxon>Chitinophaga</taxon>
    </lineage>
</organism>
<keyword evidence="2" id="KW-0812">Transmembrane</keyword>
<dbReference type="InterPro" id="IPR001375">
    <property type="entry name" value="Peptidase_S9_cat"/>
</dbReference>
<dbReference type="Gene3D" id="2.120.10.30">
    <property type="entry name" value="TolB, C-terminal domain"/>
    <property type="match status" value="1"/>
</dbReference>
<accession>A0A847S5I0</accession>
<dbReference type="GO" id="GO:0004252">
    <property type="term" value="F:serine-type endopeptidase activity"/>
    <property type="evidence" value="ECO:0007669"/>
    <property type="project" value="TreeGrafter"/>
</dbReference>
<dbReference type="InterPro" id="IPR011042">
    <property type="entry name" value="6-blade_b-propeller_TolB-like"/>
</dbReference>
<evidence type="ECO:0000256" key="1">
    <source>
        <dbReference type="ARBA" id="ARBA00022801"/>
    </source>
</evidence>
<evidence type="ECO:0000313" key="4">
    <source>
        <dbReference type="EMBL" id="NLR66841.1"/>
    </source>
</evidence>
<dbReference type="SUPFAM" id="SSF82171">
    <property type="entry name" value="DPP6 N-terminal domain-like"/>
    <property type="match status" value="2"/>
</dbReference>
<evidence type="ECO:0000256" key="2">
    <source>
        <dbReference type="SAM" id="Phobius"/>
    </source>
</evidence>
<dbReference type="Gene3D" id="3.40.50.1820">
    <property type="entry name" value="alpha/beta hydrolase"/>
    <property type="match status" value="1"/>
</dbReference>
<keyword evidence="2" id="KW-0472">Membrane</keyword>
<keyword evidence="1" id="KW-0378">Hydrolase</keyword>
<gene>
    <name evidence="4" type="ORF">HGH92_21210</name>
</gene>